<keyword evidence="2" id="KW-1185">Reference proteome</keyword>
<organism evidence="1 2">
    <name type="scientific">Angustibacter aerolatus</name>
    <dbReference type="NCBI Taxonomy" id="1162965"/>
    <lineage>
        <taxon>Bacteria</taxon>
        <taxon>Bacillati</taxon>
        <taxon>Actinomycetota</taxon>
        <taxon>Actinomycetes</taxon>
        <taxon>Kineosporiales</taxon>
        <taxon>Kineosporiaceae</taxon>
    </lineage>
</organism>
<proteinExistence type="predicted"/>
<evidence type="ECO:0000313" key="1">
    <source>
        <dbReference type="EMBL" id="GMA86612.1"/>
    </source>
</evidence>
<gene>
    <name evidence="1" type="ORF">GCM10025868_18620</name>
</gene>
<reference evidence="2" key="1">
    <citation type="journal article" date="2019" name="Int. J. Syst. Evol. Microbiol.">
        <title>The Global Catalogue of Microorganisms (GCM) 10K type strain sequencing project: providing services to taxonomists for standard genome sequencing and annotation.</title>
        <authorList>
            <consortium name="The Broad Institute Genomics Platform"/>
            <consortium name="The Broad Institute Genome Sequencing Center for Infectious Disease"/>
            <person name="Wu L."/>
            <person name="Ma J."/>
        </authorList>
    </citation>
    <scope>NUCLEOTIDE SEQUENCE [LARGE SCALE GENOMIC DNA]</scope>
    <source>
        <strain evidence="2">NBRC 108730</strain>
    </source>
</reference>
<protein>
    <submittedName>
        <fullName evidence="1">Uncharacterized protein</fullName>
    </submittedName>
</protein>
<sequence>MTTNVRAPIVPKPPVLESIAVTWWSSRTRVMRTSWVAGSKSSVGAPATPVPQWSTRPSRTVATPASVTVMPVPEPGPRSRCPFRSSVTAPSSVSPWPAAQVRSLVSVALAVSVAPQATPAAWAGAASASPAAAAAVSATAATPALRVDCGTWDPLRRFGWWAESRGRTGARSPEWPNASNVRVAWRWQPHRRRMLPGGEQPVPG</sequence>
<dbReference type="Proteomes" id="UP001157017">
    <property type="component" value="Unassembled WGS sequence"/>
</dbReference>
<accession>A0ABQ6JIC3</accession>
<comment type="caution">
    <text evidence="1">The sequence shown here is derived from an EMBL/GenBank/DDBJ whole genome shotgun (WGS) entry which is preliminary data.</text>
</comment>
<name>A0ABQ6JIC3_9ACTN</name>
<evidence type="ECO:0000313" key="2">
    <source>
        <dbReference type="Proteomes" id="UP001157017"/>
    </source>
</evidence>
<dbReference type="EMBL" id="BSUZ01000001">
    <property type="protein sequence ID" value="GMA86612.1"/>
    <property type="molecule type" value="Genomic_DNA"/>
</dbReference>